<dbReference type="InterPro" id="IPR006043">
    <property type="entry name" value="NCS2"/>
</dbReference>
<feature type="transmembrane region" description="Helical" evidence="7">
    <location>
        <begin position="193"/>
        <end position="210"/>
    </location>
</feature>
<evidence type="ECO:0000313" key="9">
    <source>
        <dbReference type="Proteomes" id="UP000823486"/>
    </source>
</evidence>
<keyword evidence="6 7" id="KW-0472">Membrane</keyword>
<comment type="caution">
    <text evidence="8">The sequence shown here is derived from an EMBL/GenBank/DDBJ whole genome shotgun (WGS) entry which is preliminary data.</text>
</comment>
<keyword evidence="9" id="KW-1185">Reference proteome</keyword>
<dbReference type="Proteomes" id="UP000823486">
    <property type="component" value="Unassembled WGS sequence"/>
</dbReference>
<evidence type="ECO:0000313" key="8">
    <source>
        <dbReference type="EMBL" id="MBM7691309.1"/>
    </source>
</evidence>
<evidence type="ECO:0000256" key="6">
    <source>
        <dbReference type="ARBA" id="ARBA00023136"/>
    </source>
</evidence>
<feature type="transmembrane region" description="Helical" evidence="7">
    <location>
        <begin position="230"/>
        <end position="255"/>
    </location>
</feature>
<feature type="transmembrane region" description="Helical" evidence="7">
    <location>
        <begin position="314"/>
        <end position="333"/>
    </location>
</feature>
<protein>
    <submittedName>
        <fullName evidence="8">AGZA family xanthine/uracil permease-like MFS transporter</fullName>
    </submittedName>
</protein>
<evidence type="ECO:0000256" key="2">
    <source>
        <dbReference type="ARBA" id="ARBA00005697"/>
    </source>
</evidence>
<feature type="transmembrane region" description="Helical" evidence="7">
    <location>
        <begin position="134"/>
        <end position="154"/>
    </location>
</feature>
<keyword evidence="5 7" id="KW-1133">Transmembrane helix</keyword>
<accession>A0ABS2QF35</accession>
<proteinExistence type="inferred from homology"/>
<dbReference type="EMBL" id="JAFBFI010000002">
    <property type="protein sequence ID" value="MBM7691309.1"/>
    <property type="molecule type" value="Genomic_DNA"/>
</dbReference>
<evidence type="ECO:0000256" key="3">
    <source>
        <dbReference type="ARBA" id="ARBA00022448"/>
    </source>
</evidence>
<evidence type="ECO:0000256" key="1">
    <source>
        <dbReference type="ARBA" id="ARBA00004141"/>
    </source>
</evidence>
<feature type="transmembrane region" description="Helical" evidence="7">
    <location>
        <begin position="20"/>
        <end position="40"/>
    </location>
</feature>
<evidence type="ECO:0000256" key="7">
    <source>
        <dbReference type="SAM" id="Phobius"/>
    </source>
</evidence>
<dbReference type="Pfam" id="PF00860">
    <property type="entry name" value="Xan_ur_permease"/>
    <property type="match status" value="1"/>
</dbReference>
<keyword evidence="4 7" id="KW-0812">Transmembrane</keyword>
<dbReference type="PANTHER" id="PTHR43337">
    <property type="entry name" value="XANTHINE/URACIL PERMEASE C887.17-RELATED"/>
    <property type="match status" value="1"/>
</dbReference>
<dbReference type="InterPro" id="IPR045018">
    <property type="entry name" value="Azg-like"/>
</dbReference>
<feature type="transmembrane region" description="Helical" evidence="7">
    <location>
        <begin position="340"/>
        <end position="356"/>
    </location>
</feature>
<dbReference type="PANTHER" id="PTHR43337:SF2">
    <property type="entry name" value="XANTHINE_URACIL PERMEASE"/>
    <property type="match status" value="1"/>
</dbReference>
<sequence length="429" mass="45413">MDKIFKLEQHGTTIMKEVMAGLISFITIVYIVAVNSAIMADAGIPYEPAIIGTILTCVVSCFLVGFWSNAPLILAPGMGINVMFAYTLVQKSGLSWQEALAVVTVTGVIFVIIAFTPLALSISKAIPDSLKEGLTVGIGILLTLIGLQKTGVIVSNKDTLVSLGNLADPAVLATLIGIIITITLFIRNVPGNILISIIINTIIAFAFGLIDLNNLDWSVPSFGEYTHVFGALSFTAIGSLTFWFATFSLAMVVIFENIGLVYGQTRLAGRPEKYKRGLQATSVSVLSSGIFGSSPTVATVEATAGITAGGRTGLTSVVTGFLFLLSLLMIPLIKVIPDSAISPVLILIGALMLQSIKGINLDDLSESFPAYVIIVFIPLTYSIVDGLALGFIAYPIIKLLVGKGREVSMTLYIIAALFLANFIVNGINL</sequence>
<feature type="transmembrane region" description="Helical" evidence="7">
    <location>
        <begin position="72"/>
        <end position="89"/>
    </location>
</feature>
<feature type="transmembrane region" description="Helical" evidence="7">
    <location>
        <begin position="166"/>
        <end position="186"/>
    </location>
</feature>
<comment type="subcellular location">
    <subcellularLocation>
        <location evidence="1">Membrane</location>
        <topology evidence="1">Multi-pass membrane protein</topology>
    </subcellularLocation>
</comment>
<feature type="transmembrane region" description="Helical" evidence="7">
    <location>
        <begin position="368"/>
        <end position="397"/>
    </location>
</feature>
<dbReference type="RefSeq" id="WP_204538608.1">
    <property type="nucleotide sequence ID" value="NZ_JAFBFI010000002.1"/>
</dbReference>
<evidence type="ECO:0000256" key="4">
    <source>
        <dbReference type="ARBA" id="ARBA00022692"/>
    </source>
</evidence>
<feature type="transmembrane region" description="Helical" evidence="7">
    <location>
        <begin position="409"/>
        <end position="427"/>
    </location>
</feature>
<organism evidence="8 9">
    <name type="scientific">Peribacillus deserti</name>
    <dbReference type="NCBI Taxonomy" id="673318"/>
    <lineage>
        <taxon>Bacteria</taxon>
        <taxon>Bacillati</taxon>
        <taxon>Bacillota</taxon>
        <taxon>Bacilli</taxon>
        <taxon>Bacillales</taxon>
        <taxon>Bacillaceae</taxon>
        <taxon>Peribacillus</taxon>
    </lineage>
</organism>
<comment type="similarity">
    <text evidence="2">Belongs to the nucleobase:cation symporter-2 (NCS2) (TC 2.A.40) family. Azg-like subfamily.</text>
</comment>
<keyword evidence="3" id="KW-0813">Transport</keyword>
<name>A0ABS2QF35_9BACI</name>
<gene>
    <name evidence="8" type="ORF">JOC77_000714</name>
</gene>
<evidence type="ECO:0000256" key="5">
    <source>
        <dbReference type="ARBA" id="ARBA00022989"/>
    </source>
</evidence>
<feature type="transmembrane region" description="Helical" evidence="7">
    <location>
        <begin position="101"/>
        <end position="122"/>
    </location>
</feature>
<reference evidence="8 9" key="1">
    <citation type="submission" date="2021-01" db="EMBL/GenBank/DDBJ databases">
        <title>Genomic Encyclopedia of Type Strains, Phase IV (KMG-IV): sequencing the most valuable type-strain genomes for metagenomic binning, comparative biology and taxonomic classification.</title>
        <authorList>
            <person name="Goeker M."/>
        </authorList>
    </citation>
    <scope>NUCLEOTIDE SEQUENCE [LARGE SCALE GENOMIC DNA]</scope>
    <source>
        <strain evidence="8 9">DSM 105482</strain>
    </source>
</reference>
<feature type="transmembrane region" description="Helical" evidence="7">
    <location>
        <begin position="46"/>
        <end position="65"/>
    </location>
</feature>